<dbReference type="InterPro" id="IPR014048">
    <property type="entry name" value="MethylDNA_cys_MeTrfase_DNA-bd"/>
</dbReference>
<keyword evidence="2" id="KW-0963">Cytoplasm</keyword>
<dbReference type="RefSeq" id="WP_390314124.1">
    <property type="nucleotide sequence ID" value="NZ_JBHSPB010000002.1"/>
</dbReference>
<dbReference type="GO" id="GO:0032259">
    <property type="term" value="P:methylation"/>
    <property type="evidence" value="ECO:0007669"/>
    <property type="project" value="UniProtKB-KW"/>
</dbReference>
<dbReference type="Proteomes" id="UP001596083">
    <property type="component" value="Unassembled WGS sequence"/>
</dbReference>
<comment type="similarity">
    <text evidence="2">Belongs to the MGMT family.</text>
</comment>
<dbReference type="InterPro" id="IPR036388">
    <property type="entry name" value="WH-like_DNA-bd_sf"/>
</dbReference>
<dbReference type="HAMAP" id="MF_00772">
    <property type="entry name" value="OGT"/>
    <property type="match status" value="1"/>
</dbReference>
<comment type="subcellular location">
    <subcellularLocation>
        <location evidence="2">Cytoplasm</location>
    </subcellularLocation>
</comment>
<evidence type="ECO:0000259" key="3">
    <source>
        <dbReference type="Pfam" id="PF01035"/>
    </source>
</evidence>
<comment type="catalytic activity">
    <reaction evidence="2">
        <text>a 4-O-methyl-thymidine in DNA + L-cysteinyl-[protein] = a thymidine in DNA + S-methyl-L-cysteinyl-[protein]</text>
        <dbReference type="Rhea" id="RHEA:53428"/>
        <dbReference type="Rhea" id="RHEA-COMP:10131"/>
        <dbReference type="Rhea" id="RHEA-COMP:10132"/>
        <dbReference type="Rhea" id="RHEA-COMP:13555"/>
        <dbReference type="Rhea" id="RHEA-COMP:13556"/>
        <dbReference type="ChEBI" id="CHEBI:29950"/>
        <dbReference type="ChEBI" id="CHEBI:82612"/>
        <dbReference type="ChEBI" id="CHEBI:137386"/>
        <dbReference type="ChEBI" id="CHEBI:137387"/>
        <dbReference type="EC" id="2.1.1.63"/>
    </reaction>
</comment>
<comment type="caution">
    <text evidence="4">The sequence shown here is derived from an EMBL/GenBank/DDBJ whole genome shotgun (WGS) entry which is preliminary data.</text>
</comment>
<evidence type="ECO:0000256" key="1">
    <source>
        <dbReference type="ARBA" id="ARBA00022763"/>
    </source>
</evidence>
<dbReference type="Gene3D" id="3.30.160.70">
    <property type="entry name" value="Methylated DNA-protein cysteine methyltransferase domain"/>
    <property type="match status" value="1"/>
</dbReference>
<proteinExistence type="inferred from homology"/>
<keyword evidence="2" id="KW-0234">DNA repair</keyword>
<evidence type="ECO:0000313" key="4">
    <source>
        <dbReference type="EMBL" id="MFC5719113.1"/>
    </source>
</evidence>
<dbReference type="PANTHER" id="PTHR10815">
    <property type="entry name" value="METHYLATED-DNA--PROTEIN-CYSTEINE METHYLTRANSFERASE"/>
    <property type="match status" value="1"/>
</dbReference>
<name>A0ABW0YUE1_9ACTN</name>
<comment type="catalytic activity">
    <reaction evidence="2">
        <text>a 6-O-methyl-2'-deoxyguanosine in DNA + L-cysteinyl-[protein] = S-methyl-L-cysteinyl-[protein] + a 2'-deoxyguanosine in DNA</text>
        <dbReference type="Rhea" id="RHEA:24000"/>
        <dbReference type="Rhea" id="RHEA-COMP:10131"/>
        <dbReference type="Rhea" id="RHEA-COMP:10132"/>
        <dbReference type="Rhea" id="RHEA-COMP:11367"/>
        <dbReference type="Rhea" id="RHEA-COMP:11368"/>
        <dbReference type="ChEBI" id="CHEBI:29950"/>
        <dbReference type="ChEBI" id="CHEBI:82612"/>
        <dbReference type="ChEBI" id="CHEBI:85445"/>
        <dbReference type="ChEBI" id="CHEBI:85448"/>
        <dbReference type="EC" id="2.1.1.63"/>
    </reaction>
</comment>
<dbReference type="InterPro" id="IPR036217">
    <property type="entry name" value="MethylDNA_cys_MeTrfase_DNAb"/>
</dbReference>
<organism evidence="4 5">
    <name type="scientific">Streptomyces gamaensis</name>
    <dbReference type="NCBI Taxonomy" id="1763542"/>
    <lineage>
        <taxon>Bacteria</taxon>
        <taxon>Bacillati</taxon>
        <taxon>Actinomycetota</taxon>
        <taxon>Actinomycetes</taxon>
        <taxon>Kitasatosporales</taxon>
        <taxon>Streptomycetaceae</taxon>
        <taxon>Streptomyces</taxon>
    </lineage>
</organism>
<keyword evidence="2 4" id="KW-0808">Transferase</keyword>
<dbReference type="InterPro" id="IPR023546">
    <property type="entry name" value="MGMT"/>
</dbReference>
<protein>
    <recommendedName>
        <fullName evidence="2">Methylated-DNA--protein-cysteine methyltransferase</fullName>
        <ecNumber evidence="2">2.1.1.63</ecNumber>
    </recommendedName>
    <alternativeName>
        <fullName evidence="2">6-O-methylguanine-DNA methyltransferase</fullName>
        <shortName evidence="2">MGMT</shortName>
    </alternativeName>
    <alternativeName>
        <fullName evidence="2">O-6-methylguanine-DNA-alkyltransferase</fullName>
    </alternativeName>
</protein>
<dbReference type="GO" id="GO:0003908">
    <property type="term" value="F:methylated-DNA-[protein]-cysteine S-methyltransferase activity"/>
    <property type="evidence" value="ECO:0007669"/>
    <property type="project" value="UniProtKB-EC"/>
</dbReference>
<gene>
    <name evidence="4" type="ORF">ACFP1Z_02805</name>
</gene>
<reference evidence="5" key="1">
    <citation type="journal article" date="2019" name="Int. J. Syst. Evol. Microbiol.">
        <title>The Global Catalogue of Microorganisms (GCM) 10K type strain sequencing project: providing services to taxonomists for standard genome sequencing and annotation.</title>
        <authorList>
            <consortium name="The Broad Institute Genomics Platform"/>
            <consortium name="The Broad Institute Genome Sequencing Center for Infectious Disease"/>
            <person name="Wu L."/>
            <person name="Ma J."/>
        </authorList>
    </citation>
    <scope>NUCLEOTIDE SEQUENCE [LARGE SCALE GENOMIC DNA]</scope>
    <source>
        <strain evidence="5">CGMCC 4.7304</strain>
    </source>
</reference>
<dbReference type="Pfam" id="PF01035">
    <property type="entry name" value="DNA_binding_1"/>
    <property type="match status" value="1"/>
</dbReference>
<comment type="function">
    <text evidence="2">Involved in the cellular defense against the biological effects of O6-methylguanine (O6-MeG) and O4-methylthymine (O4-MeT) in DNA. Repairs the methylated nucleobase in DNA by stoichiometrically transferring the methyl group to a cysteine residue in the enzyme. This is a suicide reaction: the enzyme is irreversibly inactivated.</text>
</comment>
<dbReference type="Gene3D" id="1.10.10.10">
    <property type="entry name" value="Winged helix-like DNA-binding domain superfamily/Winged helix DNA-binding domain"/>
    <property type="match status" value="1"/>
</dbReference>
<feature type="active site" description="Nucleophile; methyl group acceptor" evidence="2">
    <location>
        <position position="141"/>
    </location>
</feature>
<feature type="domain" description="Methylated-DNA-[protein]-cysteine S-methyltransferase DNA binding" evidence="3">
    <location>
        <begin position="89"/>
        <end position="170"/>
    </location>
</feature>
<dbReference type="InterPro" id="IPR036631">
    <property type="entry name" value="MGMT_N_sf"/>
</dbReference>
<keyword evidence="1 2" id="KW-0227">DNA damage</keyword>
<evidence type="ECO:0000313" key="5">
    <source>
        <dbReference type="Proteomes" id="UP001596083"/>
    </source>
</evidence>
<dbReference type="EC" id="2.1.1.63" evidence="2"/>
<accession>A0ABW0YUE1</accession>
<sequence>MNTPGTTVLYTEIDSPLGLLLLTGTPDPGAPGGTALCSLSVPGQRNAPETAPHWRREPAAFAEARRQLAAYFAGGIKEFDLRFATHGTAFREKVWAALDTVPYGSTTTYGELAARVGASRAAVRAVGGAVGANPLLVLRPCHRVIGADGSLTGYAGGLDRKRALLALEGAGV</sequence>
<dbReference type="NCBIfam" id="TIGR00589">
    <property type="entry name" value="ogt"/>
    <property type="match status" value="1"/>
</dbReference>
<comment type="miscellaneous">
    <text evidence="2">This enzyme catalyzes only one turnover and therefore is not strictly catalytic. According to one definition, an enzyme is a biocatalyst that acts repeatedly and over many reaction cycles.</text>
</comment>
<evidence type="ECO:0000256" key="2">
    <source>
        <dbReference type="HAMAP-Rule" id="MF_00772"/>
    </source>
</evidence>
<dbReference type="EMBL" id="JBHSPB010000002">
    <property type="protein sequence ID" value="MFC5719113.1"/>
    <property type="molecule type" value="Genomic_DNA"/>
</dbReference>
<keyword evidence="2 4" id="KW-0489">Methyltransferase</keyword>
<dbReference type="SUPFAM" id="SSF53155">
    <property type="entry name" value="Methylated DNA-protein cysteine methyltransferase domain"/>
    <property type="match status" value="1"/>
</dbReference>
<keyword evidence="5" id="KW-1185">Reference proteome</keyword>
<dbReference type="PANTHER" id="PTHR10815:SF5">
    <property type="entry name" value="METHYLATED-DNA--PROTEIN-CYSTEINE METHYLTRANSFERASE"/>
    <property type="match status" value="1"/>
</dbReference>
<dbReference type="SUPFAM" id="SSF46767">
    <property type="entry name" value="Methylated DNA-protein cysteine methyltransferase, C-terminal domain"/>
    <property type="match status" value="1"/>
</dbReference>
<dbReference type="CDD" id="cd06445">
    <property type="entry name" value="ATase"/>
    <property type="match status" value="1"/>
</dbReference>